<dbReference type="EMBL" id="QZDH01000006">
    <property type="protein sequence ID" value="RJL54334.1"/>
    <property type="molecule type" value="Genomic_DNA"/>
</dbReference>
<comment type="caution">
    <text evidence="2">The sequence shown here is derived from an EMBL/GenBank/DDBJ whole genome shotgun (WGS) entry which is preliminary data.</text>
</comment>
<evidence type="ECO:0000256" key="1">
    <source>
        <dbReference type="SAM" id="Phobius"/>
    </source>
</evidence>
<accession>A0A419B082</accession>
<name>A0A419B082_PECCA</name>
<evidence type="ECO:0008006" key="4">
    <source>
        <dbReference type="Google" id="ProtNLM"/>
    </source>
</evidence>
<keyword evidence="1" id="KW-1133">Transmembrane helix</keyword>
<evidence type="ECO:0000313" key="2">
    <source>
        <dbReference type="EMBL" id="RJL54334.1"/>
    </source>
</evidence>
<proteinExistence type="predicted"/>
<dbReference type="Proteomes" id="UP000283655">
    <property type="component" value="Unassembled WGS sequence"/>
</dbReference>
<reference evidence="2 3" key="1">
    <citation type="submission" date="2018-09" db="EMBL/GenBank/DDBJ databases">
        <title>Phylogenetic diversity of Pectobacterium and Dickeya strains causing blackleg disease of potato in Morocco.</title>
        <authorList>
            <person name="Oulghazi S."/>
            <person name="Moumni M."/>
            <person name="Faure D."/>
        </authorList>
    </citation>
    <scope>NUCLEOTIDE SEQUENCE [LARGE SCALE GENOMIC DNA]</scope>
    <source>
        <strain evidence="2 3">S1.15.11.2D</strain>
    </source>
</reference>
<keyword evidence="1" id="KW-0472">Membrane</keyword>
<gene>
    <name evidence="2" type="ORF">D5071_03075</name>
</gene>
<feature type="transmembrane region" description="Helical" evidence="1">
    <location>
        <begin position="60"/>
        <end position="77"/>
    </location>
</feature>
<dbReference type="RefSeq" id="WP_094433519.1">
    <property type="nucleotide sequence ID" value="NZ_QZDH01000006.1"/>
</dbReference>
<sequence>MSKKDFILKLVQLIKGTLIGKVIFSLISGGLTLLGNAPFFDKYISAALSKYLSIEASDPSLPIGLALVIFGIMLTVWERNNILSIELKKLDADRIDDALKIDLKENQFFSFKDSVEKNCYTTIRRLIDKHHDIGYNPESIKELGRKSLYGDDQAVIKYIDFILLSNSSEKIKLDFMMILGDASSQPIIYKFIKQYQELIKRSELDGYHGIIKGTPLYQAYSNIIHPAFIDLRRKARWEDFV</sequence>
<dbReference type="AlphaFoldDB" id="A0A419B082"/>
<protein>
    <recommendedName>
        <fullName evidence="4">Phage abortive infection protein</fullName>
    </recommendedName>
</protein>
<evidence type="ECO:0000313" key="3">
    <source>
        <dbReference type="Proteomes" id="UP000283655"/>
    </source>
</evidence>
<keyword evidence="1" id="KW-0812">Transmembrane</keyword>
<feature type="transmembrane region" description="Helical" evidence="1">
    <location>
        <begin position="21"/>
        <end position="40"/>
    </location>
</feature>
<organism evidence="2 3">
    <name type="scientific">Pectobacterium carotovorum</name>
    <name type="common">Erwinia carotovora</name>
    <dbReference type="NCBI Taxonomy" id="554"/>
    <lineage>
        <taxon>Bacteria</taxon>
        <taxon>Pseudomonadati</taxon>
        <taxon>Pseudomonadota</taxon>
        <taxon>Gammaproteobacteria</taxon>
        <taxon>Enterobacterales</taxon>
        <taxon>Pectobacteriaceae</taxon>
        <taxon>Pectobacterium</taxon>
    </lineage>
</organism>